<protein>
    <submittedName>
        <fullName evidence="10">PTS system</fullName>
    </submittedName>
</protein>
<evidence type="ECO:0000313" key="11">
    <source>
        <dbReference type="Proteomes" id="UP000031670"/>
    </source>
</evidence>
<keyword evidence="4" id="KW-0762">Sugar transport</keyword>
<evidence type="ECO:0000256" key="5">
    <source>
        <dbReference type="ARBA" id="ARBA00022692"/>
    </source>
</evidence>
<gene>
    <name evidence="10" type="ORF">JCM19232_1739</name>
</gene>
<dbReference type="EMBL" id="BBSA01000006">
    <property type="protein sequence ID" value="GAM62582.1"/>
    <property type="molecule type" value="Genomic_DNA"/>
</dbReference>
<keyword evidence="7 8" id="KW-0472">Membrane</keyword>
<dbReference type="PANTHER" id="PTHR33989:SF4">
    <property type="entry name" value="PTS SYSTEM N,N'-DIACETYLCHITOBIOSE-SPECIFIC EIIC COMPONENT"/>
    <property type="match status" value="1"/>
</dbReference>
<dbReference type="InterPro" id="IPR051088">
    <property type="entry name" value="PTS_Sugar-EIIC/EIIB"/>
</dbReference>
<evidence type="ECO:0000259" key="9">
    <source>
        <dbReference type="Pfam" id="PF02378"/>
    </source>
</evidence>
<dbReference type="Pfam" id="PF02378">
    <property type="entry name" value="PTS_EIIC"/>
    <property type="match status" value="1"/>
</dbReference>
<evidence type="ECO:0000256" key="4">
    <source>
        <dbReference type="ARBA" id="ARBA00022597"/>
    </source>
</evidence>
<feature type="transmembrane region" description="Helical" evidence="8">
    <location>
        <begin position="133"/>
        <end position="154"/>
    </location>
</feature>
<comment type="subcellular location">
    <subcellularLocation>
        <location evidence="1">Cell membrane</location>
        <topology evidence="1">Multi-pass membrane protein</topology>
    </subcellularLocation>
</comment>
<reference evidence="10 11" key="1">
    <citation type="submission" date="2015-01" db="EMBL/GenBank/DDBJ databases">
        <title>Vibrio sp. C5 JCM 19232 whole genome shotgun sequence.</title>
        <authorList>
            <person name="Sawabe T."/>
            <person name="Meirelles P."/>
            <person name="Feng G."/>
            <person name="Sayaka M."/>
            <person name="Hattori M."/>
            <person name="Ohkuma M."/>
        </authorList>
    </citation>
    <scope>NUCLEOTIDE SEQUENCE [LARGE SCALE GENOMIC DNA]</scope>
    <source>
        <strain evidence="10 11">JCM19232</strain>
    </source>
</reference>
<evidence type="ECO:0000256" key="8">
    <source>
        <dbReference type="SAM" id="Phobius"/>
    </source>
</evidence>
<comment type="caution">
    <text evidence="10">The sequence shown here is derived from an EMBL/GenBank/DDBJ whole genome shotgun (WGS) entry which is preliminary data.</text>
</comment>
<evidence type="ECO:0000313" key="10">
    <source>
        <dbReference type="EMBL" id="GAM62582.1"/>
    </source>
</evidence>
<organism evidence="10 11">
    <name type="scientific">Vibrio ishigakensis</name>
    <dbReference type="NCBI Taxonomy" id="1481914"/>
    <lineage>
        <taxon>Bacteria</taxon>
        <taxon>Pseudomonadati</taxon>
        <taxon>Pseudomonadota</taxon>
        <taxon>Gammaproteobacteria</taxon>
        <taxon>Vibrionales</taxon>
        <taxon>Vibrionaceae</taxon>
        <taxon>Vibrio</taxon>
    </lineage>
</organism>
<keyword evidence="3" id="KW-1003">Cell membrane</keyword>
<evidence type="ECO:0000256" key="2">
    <source>
        <dbReference type="ARBA" id="ARBA00022448"/>
    </source>
</evidence>
<keyword evidence="5 8" id="KW-0812">Transmembrane</keyword>
<feature type="domain" description="Phosphotransferase system EIIC" evidence="9">
    <location>
        <begin position="4"/>
        <end position="162"/>
    </location>
</feature>
<evidence type="ECO:0000256" key="3">
    <source>
        <dbReference type="ARBA" id="ARBA00022475"/>
    </source>
</evidence>
<sequence length="168" mass="18571">MLVFIFPPFSPDTTWGFVQNWLSFSETYREQLMLPFNLSMGIMTVFIAVGIGSSLATHHNLDPVTTGLLSLMAFLLVAAPLQDGSISMQYFSGQGIFTAIISAIYATEVYAFLKRNNVTIKLPPEVPTGVARSFEILIPVMAIILTLHPLNLFIEAKTGMIILRQLCL</sequence>
<evidence type="ECO:0000256" key="1">
    <source>
        <dbReference type="ARBA" id="ARBA00004651"/>
    </source>
</evidence>
<dbReference type="InterPro" id="IPR003352">
    <property type="entry name" value="PTS_EIIC"/>
</dbReference>
<name>A0A0B8PDA4_9VIBR</name>
<dbReference type="GO" id="GO:0009401">
    <property type="term" value="P:phosphoenolpyruvate-dependent sugar phosphotransferase system"/>
    <property type="evidence" value="ECO:0007669"/>
    <property type="project" value="InterPro"/>
</dbReference>
<feature type="transmembrane region" description="Helical" evidence="8">
    <location>
        <begin position="64"/>
        <end position="81"/>
    </location>
</feature>
<dbReference type="GO" id="GO:0008982">
    <property type="term" value="F:protein-N(PI)-phosphohistidine-sugar phosphotransferase activity"/>
    <property type="evidence" value="ECO:0007669"/>
    <property type="project" value="InterPro"/>
</dbReference>
<dbReference type="PANTHER" id="PTHR33989">
    <property type="match status" value="1"/>
</dbReference>
<evidence type="ECO:0000256" key="6">
    <source>
        <dbReference type="ARBA" id="ARBA00022989"/>
    </source>
</evidence>
<feature type="transmembrane region" description="Helical" evidence="8">
    <location>
        <begin position="93"/>
        <end position="113"/>
    </location>
</feature>
<dbReference type="GO" id="GO:0005886">
    <property type="term" value="C:plasma membrane"/>
    <property type="evidence" value="ECO:0007669"/>
    <property type="project" value="UniProtKB-SubCell"/>
</dbReference>
<reference evidence="10 11" key="2">
    <citation type="submission" date="2015-01" db="EMBL/GenBank/DDBJ databases">
        <authorList>
            <consortium name="NBRP consortium"/>
            <person name="Sawabe T."/>
            <person name="Meirelles P."/>
            <person name="Feng G."/>
            <person name="Sayaka M."/>
            <person name="Hattori M."/>
            <person name="Ohkuma M."/>
        </authorList>
    </citation>
    <scope>NUCLEOTIDE SEQUENCE [LARGE SCALE GENOMIC DNA]</scope>
    <source>
        <strain evidence="10 11">JCM19232</strain>
    </source>
</reference>
<dbReference type="AlphaFoldDB" id="A0A0B8PDA4"/>
<dbReference type="Proteomes" id="UP000031670">
    <property type="component" value="Unassembled WGS sequence"/>
</dbReference>
<proteinExistence type="predicted"/>
<accession>A0A0B8PDA4</accession>
<feature type="transmembrane region" description="Helical" evidence="8">
    <location>
        <begin position="32"/>
        <end position="52"/>
    </location>
</feature>
<keyword evidence="2" id="KW-0813">Transport</keyword>
<keyword evidence="6 8" id="KW-1133">Transmembrane helix</keyword>
<evidence type="ECO:0000256" key="7">
    <source>
        <dbReference type="ARBA" id="ARBA00023136"/>
    </source>
</evidence>